<feature type="compositionally biased region" description="Basic and acidic residues" evidence="8">
    <location>
        <begin position="93"/>
        <end position="104"/>
    </location>
</feature>
<feature type="region of interest" description="Disordered" evidence="8">
    <location>
        <begin position="70"/>
        <end position="104"/>
    </location>
</feature>
<dbReference type="GO" id="GO:0005743">
    <property type="term" value="C:mitochondrial inner membrane"/>
    <property type="evidence" value="ECO:0007669"/>
    <property type="project" value="UniProtKB-SubCell"/>
</dbReference>
<dbReference type="AlphaFoldDB" id="A0A1D2VAR5"/>
<dbReference type="PANTHER" id="PTHR14009">
    <property type="entry name" value="LEUCINE ZIPPER-EF-HAND CONTAINING TRANSMEMBRANE PROTEIN"/>
    <property type="match status" value="1"/>
</dbReference>
<evidence type="ECO:0000256" key="8">
    <source>
        <dbReference type="SAM" id="MobiDB-lite"/>
    </source>
</evidence>
<sequence length="518" mass="58820">MYSSKFNSSTLSVIKRSSNLKAISHLNQTYRNISIYNNLLKTLTKNPTPVSLYNNLNNNLNHKNQFIRFNSTANDPNQKSSSSSLPAKTTTKSSEKSIEKVNPEKKKTTIWQKIKHEANHYWDGTKLLGLEIKISSKLLIKSLAGYELNRREMKQLSRTTNDLIRVVPFMMFIIIPFAELLLPVALKLFPNMLPSTYESKNDKEKKVKNLRKTRTIVADLIKTSVTEKGLKTLPNLSNTETRKNFIDFFNNLKSTSVQPTREQLVLVAKSFKDDIVLDNLSRSQLVAMSKYINLQPYGPDQMLRYRIRYKMLQIKKDDRSIDYEGIDSLSVPELQSACSSRGIKIYGVSPGKLKDDLQIWLTMRLREKIPSTLLLLASAYTYGDINSTETLYDALKAVLSSIPDELINEAALSIEPQNVPSKDKIKVIKEQEDLIKTEIQQEKDSGLIIPVKDDLNLDDIDPKVKSQPAQNQETDNVQNVSNSSDSKANDSSSTDFNVDVNKSNKIDETNQTKISEKK</sequence>
<evidence type="ECO:0000256" key="9">
    <source>
        <dbReference type="SAM" id="Phobius"/>
    </source>
</evidence>
<dbReference type="PROSITE" id="PS51758">
    <property type="entry name" value="LETM1_RBD"/>
    <property type="match status" value="1"/>
</dbReference>
<dbReference type="STRING" id="1344418.A0A1D2VAR5"/>
<keyword evidence="3" id="KW-0999">Mitochondrion inner membrane</keyword>
<protein>
    <submittedName>
        <fullName evidence="11">LETM1-domain-containing protein</fullName>
    </submittedName>
</protein>
<evidence type="ECO:0000256" key="7">
    <source>
        <dbReference type="PROSITE-ProRule" id="PRU01094"/>
    </source>
</evidence>
<name>A0A1D2VAR5_9ASCO</name>
<feature type="compositionally biased region" description="Polar residues" evidence="8">
    <location>
        <begin position="70"/>
        <end position="92"/>
    </location>
</feature>
<dbReference type="InterPro" id="IPR044202">
    <property type="entry name" value="LETM1/MDM38-like"/>
</dbReference>
<dbReference type="InterPro" id="IPR033122">
    <property type="entry name" value="LETM1-like_RBD"/>
</dbReference>
<dbReference type="Proteomes" id="UP000095038">
    <property type="component" value="Unassembled WGS sequence"/>
</dbReference>
<evidence type="ECO:0000256" key="1">
    <source>
        <dbReference type="ARBA" id="ARBA00004434"/>
    </source>
</evidence>
<evidence type="ECO:0000256" key="2">
    <source>
        <dbReference type="ARBA" id="ARBA00022692"/>
    </source>
</evidence>
<dbReference type="OrthoDB" id="275278at2759"/>
<feature type="domain" description="Letm1 RBD" evidence="10">
    <location>
        <begin position="209"/>
        <end position="404"/>
    </location>
</feature>
<proteinExistence type="predicted"/>
<organism evidence="11 12">
    <name type="scientific">Ascoidea rubescens DSM 1968</name>
    <dbReference type="NCBI Taxonomy" id="1344418"/>
    <lineage>
        <taxon>Eukaryota</taxon>
        <taxon>Fungi</taxon>
        <taxon>Dikarya</taxon>
        <taxon>Ascomycota</taxon>
        <taxon>Saccharomycotina</taxon>
        <taxon>Saccharomycetes</taxon>
        <taxon>Ascoideaceae</taxon>
        <taxon>Ascoidea</taxon>
    </lineage>
</organism>
<dbReference type="GeneID" id="30967535"/>
<evidence type="ECO:0000313" key="11">
    <source>
        <dbReference type="EMBL" id="ODV58784.1"/>
    </source>
</evidence>
<accession>A0A1D2VAR5</accession>
<dbReference type="GO" id="GO:0032979">
    <property type="term" value="P:protein insertion into mitochondrial inner membrane from matrix"/>
    <property type="evidence" value="ECO:0007669"/>
    <property type="project" value="EnsemblFungi"/>
</dbReference>
<evidence type="ECO:0000256" key="3">
    <source>
        <dbReference type="ARBA" id="ARBA00022792"/>
    </source>
</evidence>
<feature type="compositionally biased region" description="Low complexity" evidence="8">
    <location>
        <begin position="475"/>
        <end position="495"/>
    </location>
</feature>
<gene>
    <name evidence="11" type="ORF">ASCRUDRAFT_77532</name>
</gene>
<dbReference type="GO" id="GO:0030003">
    <property type="term" value="P:intracellular monoatomic cation homeostasis"/>
    <property type="evidence" value="ECO:0007669"/>
    <property type="project" value="TreeGrafter"/>
</dbReference>
<dbReference type="GO" id="GO:0006813">
    <property type="term" value="P:potassium ion transport"/>
    <property type="evidence" value="ECO:0007669"/>
    <property type="project" value="EnsemblFungi"/>
</dbReference>
<evidence type="ECO:0000256" key="6">
    <source>
        <dbReference type="ARBA" id="ARBA00023136"/>
    </source>
</evidence>
<feature type="transmembrane region" description="Helical" evidence="9">
    <location>
        <begin position="163"/>
        <end position="186"/>
    </location>
</feature>
<keyword evidence="6 9" id="KW-0472">Membrane</keyword>
<dbReference type="FunCoup" id="A0A1D2VAR5">
    <property type="interactions" value="572"/>
</dbReference>
<keyword evidence="4 9" id="KW-1133">Transmembrane helix</keyword>
<keyword evidence="5 7" id="KW-0496">Mitochondrion</keyword>
<feature type="compositionally biased region" description="Basic and acidic residues" evidence="8">
    <location>
        <begin position="502"/>
        <end position="518"/>
    </location>
</feature>
<comment type="subcellular location">
    <subcellularLocation>
        <location evidence="1">Mitochondrion inner membrane</location>
        <topology evidence="1">Single-pass membrane protein</topology>
    </subcellularLocation>
</comment>
<dbReference type="GO" id="GO:0043022">
    <property type="term" value="F:ribosome binding"/>
    <property type="evidence" value="ECO:0007669"/>
    <property type="project" value="InterPro"/>
</dbReference>
<keyword evidence="12" id="KW-1185">Reference proteome</keyword>
<evidence type="ECO:0000313" key="12">
    <source>
        <dbReference type="Proteomes" id="UP000095038"/>
    </source>
</evidence>
<feature type="region of interest" description="Disordered" evidence="8">
    <location>
        <begin position="459"/>
        <end position="518"/>
    </location>
</feature>
<dbReference type="EMBL" id="KV454489">
    <property type="protein sequence ID" value="ODV58784.1"/>
    <property type="molecule type" value="Genomic_DNA"/>
</dbReference>
<keyword evidence="2 9" id="KW-0812">Transmembrane</keyword>
<reference evidence="12" key="1">
    <citation type="submission" date="2016-05" db="EMBL/GenBank/DDBJ databases">
        <title>Comparative genomics of biotechnologically important yeasts.</title>
        <authorList>
            <consortium name="DOE Joint Genome Institute"/>
            <person name="Riley R."/>
            <person name="Haridas S."/>
            <person name="Wolfe K.H."/>
            <person name="Lopes M.R."/>
            <person name="Hittinger C.T."/>
            <person name="Goker M."/>
            <person name="Salamov A."/>
            <person name="Wisecaver J."/>
            <person name="Long T.M."/>
            <person name="Aerts A.L."/>
            <person name="Barry K."/>
            <person name="Choi C."/>
            <person name="Clum A."/>
            <person name="Coughlan A.Y."/>
            <person name="Deshpande S."/>
            <person name="Douglass A.P."/>
            <person name="Hanson S.J."/>
            <person name="Klenk H.-P."/>
            <person name="Labutti K."/>
            <person name="Lapidus A."/>
            <person name="Lindquist E."/>
            <person name="Lipzen A."/>
            <person name="Meier-Kolthoff J.P."/>
            <person name="Ohm R.A."/>
            <person name="Otillar R.P."/>
            <person name="Pangilinan J."/>
            <person name="Peng Y."/>
            <person name="Rokas A."/>
            <person name="Rosa C.A."/>
            <person name="Scheuner C."/>
            <person name="Sibirny A.A."/>
            <person name="Slot J.C."/>
            <person name="Stielow J.B."/>
            <person name="Sun H."/>
            <person name="Kurtzman C.P."/>
            <person name="Blackwell M."/>
            <person name="Grigoriev I.V."/>
            <person name="Jeffries T.W."/>
        </authorList>
    </citation>
    <scope>NUCLEOTIDE SEQUENCE [LARGE SCALE GENOMIC DNA]</scope>
    <source>
        <strain evidence="12">DSM 1968</strain>
    </source>
</reference>
<dbReference type="RefSeq" id="XP_020045091.1">
    <property type="nucleotide sequence ID" value="XM_020193899.1"/>
</dbReference>
<evidence type="ECO:0000256" key="4">
    <source>
        <dbReference type="ARBA" id="ARBA00022989"/>
    </source>
</evidence>
<evidence type="ECO:0000259" key="10">
    <source>
        <dbReference type="PROSITE" id="PS51758"/>
    </source>
</evidence>
<dbReference type="Pfam" id="PF07766">
    <property type="entry name" value="LETM1_RBD"/>
    <property type="match status" value="1"/>
</dbReference>
<evidence type="ECO:0000256" key="5">
    <source>
        <dbReference type="ARBA" id="ARBA00023128"/>
    </source>
</evidence>
<dbReference type="PANTHER" id="PTHR14009:SF1">
    <property type="entry name" value="MITOCHONDRIAL PROTON_CALCIUM EXCHANGER PROTEIN"/>
    <property type="match status" value="1"/>
</dbReference>
<dbReference type="GO" id="GO:1902600">
    <property type="term" value="P:proton transmembrane transport"/>
    <property type="evidence" value="ECO:0007669"/>
    <property type="project" value="EnsemblFungi"/>
</dbReference>
<dbReference type="InParanoid" id="A0A1D2VAR5"/>